<feature type="domain" description="VOC" evidence="1">
    <location>
        <begin position="4"/>
        <end position="113"/>
    </location>
</feature>
<dbReference type="SUPFAM" id="SSF54593">
    <property type="entry name" value="Glyoxalase/Bleomycin resistance protein/Dihydroxybiphenyl dioxygenase"/>
    <property type="match status" value="1"/>
</dbReference>
<proteinExistence type="predicted"/>
<evidence type="ECO:0000259" key="1">
    <source>
        <dbReference type="PROSITE" id="PS51819"/>
    </source>
</evidence>
<dbReference type="EMBL" id="CP094970">
    <property type="protein sequence ID" value="UYM03408.1"/>
    <property type="molecule type" value="Genomic_DNA"/>
</dbReference>
<dbReference type="InterPro" id="IPR004360">
    <property type="entry name" value="Glyas_Fos-R_dOase_dom"/>
</dbReference>
<dbReference type="Gene3D" id="3.10.180.10">
    <property type="entry name" value="2,3-Dihydroxybiphenyl 1,2-Dioxygenase, domain 1"/>
    <property type="match status" value="1"/>
</dbReference>
<protein>
    <submittedName>
        <fullName evidence="2">Glyoxalase</fullName>
    </submittedName>
</protein>
<accession>A0AA46TDZ4</accession>
<gene>
    <name evidence="2" type="ORF">L0C25_12660</name>
</gene>
<evidence type="ECO:0000313" key="2">
    <source>
        <dbReference type="EMBL" id="UYM03408.1"/>
    </source>
</evidence>
<dbReference type="KEGG" id="sgrg:L0C25_12660"/>
<keyword evidence="3" id="KW-1185">Reference proteome</keyword>
<dbReference type="InterPro" id="IPR037523">
    <property type="entry name" value="VOC_core"/>
</dbReference>
<dbReference type="InterPro" id="IPR029068">
    <property type="entry name" value="Glyas_Bleomycin-R_OHBP_Dase"/>
</dbReference>
<evidence type="ECO:0000313" key="3">
    <source>
        <dbReference type="Proteomes" id="UP001164390"/>
    </source>
</evidence>
<organism evidence="2 3">
    <name type="scientific">Solicola gregarius</name>
    <dbReference type="NCBI Taxonomy" id="2908642"/>
    <lineage>
        <taxon>Bacteria</taxon>
        <taxon>Bacillati</taxon>
        <taxon>Actinomycetota</taxon>
        <taxon>Actinomycetes</taxon>
        <taxon>Propionibacteriales</taxon>
        <taxon>Nocardioidaceae</taxon>
        <taxon>Solicola</taxon>
    </lineage>
</organism>
<dbReference type="AlphaFoldDB" id="A0AA46TDZ4"/>
<dbReference type="Proteomes" id="UP001164390">
    <property type="component" value="Chromosome"/>
</dbReference>
<reference evidence="2" key="1">
    <citation type="submission" date="2022-01" db="EMBL/GenBank/DDBJ databases">
        <title>Nocardioidaceae gen. sp. A5X3R13.</title>
        <authorList>
            <person name="Lopez Marin M.A."/>
            <person name="Uhlik O."/>
        </authorList>
    </citation>
    <scope>NUCLEOTIDE SEQUENCE</scope>
    <source>
        <strain evidence="2">A5X3R13</strain>
    </source>
</reference>
<sequence>MTIGLKTVLYPVRDLAAAKPVFIALLGVEPSMDASYYVGFDVAGEHVGLDPNGHAKGMTGPQAFWRVPDAAASVDELVAAGGTVRQPAQDVGGGAITAVIDDVDGNPIGIIQG</sequence>
<dbReference type="RefSeq" id="WP_271632013.1">
    <property type="nucleotide sequence ID" value="NZ_CP094970.1"/>
</dbReference>
<name>A0AA46TDZ4_9ACTN</name>
<dbReference type="PROSITE" id="PS51819">
    <property type="entry name" value="VOC"/>
    <property type="match status" value="1"/>
</dbReference>
<dbReference type="Pfam" id="PF00903">
    <property type="entry name" value="Glyoxalase"/>
    <property type="match status" value="1"/>
</dbReference>